<dbReference type="PANTHER" id="PTHR42754:SF1">
    <property type="entry name" value="LIPOPROTEIN"/>
    <property type="match status" value="1"/>
</dbReference>
<gene>
    <name evidence="4" type="ORF">SAMN05216474_1699</name>
</gene>
<dbReference type="PANTHER" id="PTHR42754">
    <property type="entry name" value="ENDOGLUCANASE"/>
    <property type="match status" value="1"/>
</dbReference>
<keyword evidence="1 2" id="KW-0732">Signal</keyword>
<evidence type="ECO:0000313" key="5">
    <source>
        <dbReference type="Proteomes" id="UP000236454"/>
    </source>
</evidence>
<name>A0A1I6ZXG6_9FLAO</name>
<accession>A0A1I6ZXG6</accession>
<dbReference type="EMBL" id="FPAS01000002">
    <property type="protein sequence ID" value="SFT67327.1"/>
    <property type="molecule type" value="Genomic_DNA"/>
</dbReference>
<dbReference type="RefSeq" id="WP_090248270.1">
    <property type="nucleotide sequence ID" value="NZ_FPAS01000002.1"/>
</dbReference>
<protein>
    <submittedName>
        <fullName evidence="4">Por secretion system C-terminal sorting domain-containing protein</fullName>
    </submittedName>
</protein>
<evidence type="ECO:0000256" key="1">
    <source>
        <dbReference type="ARBA" id="ARBA00022729"/>
    </source>
</evidence>
<dbReference type="Proteomes" id="UP000236454">
    <property type="component" value="Unassembled WGS sequence"/>
</dbReference>
<reference evidence="4 5" key="1">
    <citation type="submission" date="2016-10" db="EMBL/GenBank/DDBJ databases">
        <authorList>
            <person name="de Groot N.N."/>
        </authorList>
    </citation>
    <scope>NUCLEOTIDE SEQUENCE [LARGE SCALE GENOMIC DNA]</scope>
    <source>
        <strain evidence="4 5">CGMCC 1.7005</strain>
    </source>
</reference>
<feature type="signal peptide" evidence="2">
    <location>
        <begin position="1"/>
        <end position="18"/>
    </location>
</feature>
<organism evidence="4 5">
    <name type="scientific">Lishizhenia tianjinensis</name>
    <dbReference type="NCBI Taxonomy" id="477690"/>
    <lineage>
        <taxon>Bacteria</taxon>
        <taxon>Pseudomonadati</taxon>
        <taxon>Bacteroidota</taxon>
        <taxon>Flavobacteriia</taxon>
        <taxon>Flavobacteriales</taxon>
        <taxon>Crocinitomicaceae</taxon>
        <taxon>Lishizhenia</taxon>
    </lineage>
</organism>
<dbReference type="OrthoDB" id="9811934at2"/>
<feature type="chain" id="PRO_5014919175" evidence="2">
    <location>
        <begin position="19"/>
        <end position="511"/>
    </location>
</feature>
<dbReference type="STRING" id="477690.SAMN05216474_1699"/>
<evidence type="ECO:0000313" key="4">
    <source>
        <dbReference type="EMBL" id="SFT67327.1"/>
    </source>
</evidence>
<dbReference type="InterPro" id="IPR026444">
    <property type="entry name" value="Secre_tail"/>
</dbReference>
<evidence type="ECO:0000259" key="3">
    <source>
        <dbReference type="Pfam" id="PF18962"/>
    </source>
</evidence>
<dbReference type="Pfam" id="PF18962">
    <property type="entry name" value="Por_Secre_tail"/>
    <property type="match status" value="1"/>
</dbReference>
<dbReference type="AlphaFoldDB" id="A0A1I6ZXG6"/>
<feature type="domain" description="Secretion system C-terminal sorting" evidence="3">
    <location>
        <begin position="442"/>
        <end position="506"/>
    </location>
</feature>
<dbReference type="NCBIfam" id="TIGR04183">
    <property type="entry name" value="Por_Secre_tail"/>
    <property type="match status" value="1"/>
</dbReference>
<keyword evidence="5" id="KW-1185">Reference proteome</keyword>
<sequence length="511" mass="57114">MKLILTTLLITLSFGIFSQHDYLDFWNTLTPYESNSTHPKLREFNNFHFVGCNNDGDQSPTKLQDSYGGYDAWIIKSNQIYNNITNITIGASEDEEFVDLIYSTNTNHVFVALNVKNTSIGGNLTSTRKGEWCGVLVKLDTNLNIIDQYVYGGSGVDKIHALKEFPNGDLLLVLISDSPANAQKSEDSEFSDIWALRVNYLGGIIWENTLKADQYESLAEAELVGESVYIISGTDSGVGFDKTEPSLGYRNAWVTKLDKDGNLLWDKNLGGSVLEDDFKILGFNNKIHVAMTTTSPSNALKSEDISGPNDMWYVQLDTNGNLLLENSIGSDGPDGLLNLEVIHNKVVLACHTNGPASGDRTIHTNYNNIWMAFLDTLGDLSYQSLCLINSVHSPPHLLVTGNNTYTYAYIVKNNPWYGYMRFNDYNNILSVQEQMSTSGIYIYPNPTENFVNISLENQEVIQDIQVMDIQGKEVLKTTQSTINMETLNQGIYLIKVSTKSGSTYTERIFKK</sequence>
<proteinExistence type="predicted"/>
<evidence type="ECO:0000256" key="2">
    <source>
        <dbReference type="SAM" id="SignalP"/>
    </source>
</evidence>